<comment type="caution">
    <text evidence="3">Lacks conserved residue(s) required for the propagation of feature annotation.</text>
</comment>
<keyword evidence="1" id="KW-0677">Repeat</keyword>
<evidence type="ECO:0000256" key="2">
    <source>
        <dbReference type="ARBA" id="ARBA00023157"/>
    </source>
</evidence>
<dbReference type="CDD" id="cd00041">
    <property type="entry name" value="CUB"/>
    <property type="match status" value="1"/>
</dbReference>
<dbReference type="EMBL" id="CAIIXF020000007">
    <property type="protein sequence ID" value="CAH1789171.1"/>
    <property type="molecule type" value="Genomic_DNA"/>
</dbReference>
<keyword evidence="2" id="KW-1015">Disulfide bond</keyword>
<accession>A0A8J1UFU7</accession>
<sequence>MEEGGCNYDFLQIKDGSSISSPHIGVFCGSDPPINVRSTNNQLYLWFSSDSSNVGEGFEVTYTAAGKMCLYSVEYLKFVRNYLSFMSIWYTPVVYAANEN</sequence>
<dbReference type="InterPro" id="IPR000859">
    <property type="entry name" value="CUB_dom"/>
</dbReference>
<evidence type="ECO:0000313" key="5">
    <source>
        <dbReference type="Proteomes" id="UP000749559"/>
    </source>
</evidence>
<name>A0A8J1UFU7_OWEFU</name>
<dbReference type="PANTHER" id="PTHR24251:SF37">
    <property type="entry name" value="CUB DOMAIN-CONTAINING PROTEIN"/>
    <property type="match status" value="1"/>
</dbReference>
<dbReference type="SUPFAM" id="SSF49854">
    <property type="entry name" value="Spermadhesin, CUB domain"/>
    <property type="match status" value="1"/>
</dbReference>
<dbReference type="PROSITE" id="PS01180">
    <property type="entry name" value="CUB"/>
    <property type="match status" value="1"/>
</dbReference>
<dbReference type="Pfam" id="PF00431">
    <property type="entry name" value="CUB"/>
    <property type="match status" value="1"/>
</dbReference>
<comment type="caution">
    <text evidence="4">The sequence shown here is derived from an EMBL/GenBank/DDBJ whole genome shotgun (WGS) entry which is preliminary data.</text>
</comment>
<dbReference type="AlphaFoldDB" id="A0A8J1UFU7"/>
<dbReference type="OrthoDB" id="6154841at2759"/>
<evidence type="ECO:0000313" key="4">
    <source>
        <dbReference type="EMBL" id="CAH1789171.1"/>
    </source>
</evidence>
<proteinExistence type="predicted"/>
<keyword evidence="5" id="KW-1185">Reference proteome</keyword>
<dbReference type="Proteomes" id="UP000749559">
    <property type="component" value="Unassembled WGS sequence"/>
</dbReference>
<evidence type="ECO:0000256" key="1">
    <source>
        <dbReference type="ARBA" id="ARBA00022737"/>
    </source>
</evidence>
<reference evidence="4" key="1">
    <citation type="submission" date="2022-03" db="EMBL/GenBank/DDBJ databases">
        <authorList>
            <person name="Martin C."/>
        </authorList>
    </citation>
    <scope>NUCLEOTIDE SEQUENCE</scope>
</reference>
<gene>
    <name evidence="4" type="ORF">OFUS_LOCUS14577</name>
</gene>
<dbReference type="PANTHER" id="PTHR24251">
    <property type="entry name" value="OVOCHYMASE-RELATED"/>
    <property type="match status" value="1"/>
</dbReference>
<evidence type="ECO:0000256" key="3">
    <source>
        <dbReference type="PROSITE-ProRule" id="PRU00059"/>
    </source>
</evidence>
<organism evidence="4 5">
    <name type="scientific">Owenia fusiformis</name>
    <name type="common">Polychaete worm</name>
    <dbReference type="NCBI Taxonomy" id="6347"/>
    <lineage>
        <taxon>Eukaryota</taxon>
        <taxon>Metazoa</taxon>
        <taxon>Spiralia</taxon>
        <taxon>Lophotrochozoa</taxon>
        <taxon>Annelida</taxon>
        <taxon>Polychaeta</taxon>
        <taxon>Sedentaria</taxon>
        <taxon>Canalipalpata</taxon>
        <taxon>Sabellida</taxon>
        <taxon>Oweniida</taxon>
        <taxon>Oweniidae</taxon>
        <taxon>Owenia</taxon>
    </lineage>
</organism>
<dbReference type="Gene3D" id="2.60.120.290">
    <property type="entry name" value="Spermadhesin, CUB domain"/>
    <property type="match status" value="1"/>
</dbReference>
<protein>
    <submittedName>
        <fullName evidence="4">Uncharacterized protein</fullName>
    </submittedName>
</protein>
<dbReference type="InterPro" id="IPR035914">
    <property type="entry name" value="Sperma_CUB_dom_sf"/>
</dbReference>